<organism evidence="2 3">
    <name type="scientific">Cymbomonas tetramitiformis</name>
    <dbReference type="NCBI Taxonomy" id="36881"/>
    <lineage>
        <taxon>Eukaryota</taxon>
        <taxon>Viridiplantae</taxon>
        <taxon>Chlorophyta</taxon>
        <taxon>Pyramimonadophyceae</taxon>
        <taxon>Pyramimonadales</taxon>
        <taxon>Pyramimonadaceae</taxon>
        <taxon>Cymbomonas</taxon>
    </lineage>
</organism>
<reference evidence="2 3" key="1">
    <citation type="journal article" date="2015" name="Genome Biol. Evol.">
        <title>Comparative Genomics of a Bacterivorous Green Alga Reveals Evolutionary Causalities and Consequences of Phago-Mixotrophic Mode of Nutrition.</title>
        <authorList>
            <person name="Burns J.A."/>
            <person name="Paasch A."/>
            <person name="Narechania A."/>
            <person name="Kim E."/>
        </authorList>
    </citation>
    <scope>NUCLEOTIDE SEQUENCE [LARGE SCALE GENOMIC DNA]</scope>
    <source>
        <strain evidence="2 3">PLY_AMNH</strain>
    </source>
</reference>
<dbReference type="EMBL" id="LGRX02016961">
    <property type="protein sequence ID" value="KAK3261348.1"/>
    <property type="molecule type" value="Genomic_DNA"/>
</dbReference>
<comment type="caution">
    <text evidence="2">The sequence shown here is derived from an EMBL/GenBank/DDBJ whole genome shotgun (WGS) entry which is preliminary data.</text>
</comment>
<dbReference type="AlphaFoldDB" id="A0AAE0KUL3"/>
<evidence type="ECO:0000256" key="1">
    <source>
        <dbReference type="SAM" id="MobiDB-lite"/>
    </source>
</evidence>
<keyword evidence="3" id="KW-1185">Reference proteome</keyword>
<sequence length="607" mass="68745">MRGLCDDIRPLTAPRAVPDSNGLLLRQQAAADVYAKKLMAPAAIIFDIARKPMMSHYDRANLLVGNDGHAPINNRRLCRMPGRHYRDEPALNAQIRRQINGHMMLRAYELSRDFPNGDPHYHHTRILDMRDTADLNRLQFGAPARELYNELVEIAPPEDKFDENVGRIRNQRVIVFYRAIQRLMNVRVFAATHALVGAPLGGGWFDEESGHTRADHVGGPIRTFKRSQVRPSDEYAGRRAPKSRTLRAIDIAYEDIKQHVRQYYDTDPPVVDDDPHGGDPGRGGSGDDDDEENDNEEGDGDDNNDEQKADYMRRAEDQYNARLRRREVQPHEAVEFDVHDYGEMQEVEEQSDIDFTDVTTYTPGVIVVVEKLIQTILSSTSNAESVDWGELVGHATNVLMRIARDRIHDITADVFKRWLSSIAGNERAIINVLLKQTPDSNITQHANFWVLANEVELPADHNSMDTYLERVVGKRVFKVFGDGNCLLHAYVCNHELTLGQRLNTRSFYIGYRADDTTISDLRTQLALLMQALHMHEASIRDVRSTSNYLDENAIQALAVRAKRDVYVQMYHAHDNRVFLPTTTPTTATAGLQHLPVNSARTTTLGVA</sequence>
<proteinExistence type="predicted"/>
<protein>
    <recommendedName>
        <fullName evidence="4">OTU domain-containing protein</fullName>
    </recommendedName>
</protein>
<feature type="region of interest" description="Disordered" evidence="1">
    <location>
        <begin position="265"/>
        <end position="309"/>
    </location>
</feature>
<evidence type="ECO:0000313" key="2">
    <source>
        <dbReference type="EMBL" id="KAK3261348.1"/>
    </source>
</evidence>
<feature type="region of interest" description="Disordered" evidence="1">
    <location>
        <begin position="211"/>
        <end position="241"/>
    </location>
</feature>
<dbReference type="Proteomes" id="UP001190700">
    <property type="component" value="Unassembled WGS sequence"/>
</dbReference>
<evidence type="ECO:0008006" key="4">
    <source>
        <dbReference type="Google" id="ProtNLM"/>
    </source>
</evidence>
<gene>
    <name evidence="2" type="ORF">CYMTET_29740</name>
</gene>
<name>A0AAE0KUL3_9CHLO</name>
<feature type="compositionally biased region" description="Acidic residues" evidence="1">
    <location>
        <begin position="286"/>
        <end position="304"/>
    </location>
</feature>
<evidence type="ECO:0000313" key="3">
    <source>
        <dbReference type="Proteomes" id="UP001190700"/>
    </source>
</evidence>
<accession>A0AAE0KUL3</accession>